<dbReference type="PANTHER" id="PTHR45790:SF3">
    <property type="entry name" value="S-ADENOSYL-L-METHIONINE-DEPENDENT UROPORPHYRINOGEN III METHYLTRANSFERASE, CHLOROPLASTIC"/>
    <property type="match status" value="1"/>
</dbReference>
<dbReference type="InterPro" id="IPR006366">
    <property type="entry name" value="CobA/CysG_C"/>
</dbReference>
<dbReference type="GO" id="GO:0032259">
    <property type="term" value="P:methylation"/>
    <property type="evidence" value="ECO:0007669"/>
    <property type="project" value="UniProtKB-KW"/>
</dbReference>
<evidence type="ECO:0000313" key="10">
    <source>
        <dbReference type="Proteomes" id="UP000623301"/>
    </source>
</evidence>
<keyword evidence="10" id="KW-1185">Reference proteome</keyword>
<keyword evidence="4 9" id="KW-0808">Transferase</keyword>
<name>A0ABS0WW78_9FLAO</name>
<evidence type="ECO:0000313" key="9">
    <source>
        <dbReference type="EMBL" id="MBJ2176249.1"/>
    </source>
</evidence>
<evidence type="ECO:0000256" key="4">
    <source>
        <dbReference type="ARBA" id="ARBA00022679"/>
    </source>
</evidence>
<dbReference type="Gene3D" id="3.30.950.10">
    <property type="entry name" value="Methyltransferase, Cobalt-precorrin-4 Transmethylase, Domain 2"/>
    <property type="match status" value="1"/>
</dbReference>
<dbReference type="SUPFAM" id="SSF53790">
    <property type="entry name" value="Tetrapyrrole methylase"/>
    <property type="match status" value="1"/>
</dbReference>
<dbReference type="InterPro" id="IPR035996">
    <property type="entry name" value="4pyrrol_Methylase_sf"/>
</dbReference>
<dbReference type="RefSeq" id="WP_198842848.1">
    <property type="nucleotide sequence ID" value="NZ_JAEHFJ010000013.1"/>
</dbReference>
<dbReference type="InterPro" id="IPR014776">
    <property type="entry name" value="4pyrrole_Mease_sub2"/>
</dbReference>
<dbReference type="NCBIfam" id="NF004790">
    <property type="entry name" value="PRK06136.1"/>
    <property type="match status" value="1"/>
</dbReference>
<dbReference type="EMBL" id="JAEHFJ010000013">
    <property type="protein sequence ID" value="MBJ2176249.1"/>
    <property type="molecule type" value="Genomic_DNA"/>
</dbReference>
<comment type="similarity">
    <text evidence="1">Belongs to the precorrin methyltransferase family.</text>
</comment>
<comment type="pathway">
    <text evidence="7">Porphyrin-containing compound metabolism; siroheme biosynthesis; precorrin-2 from uroporphyrinogen III: step 1/1.</text>
</comment>
<dbReference type="Pfam" id="PF00590">
    <property type="entry name" value="TP_methylase"/>
    <property type="match status" value="1"/>
</dbReference>
<keyword evidence="5" id="KW-0949">S-adenosyl-L-methionine</keyword>
<evidence type="ECO:0000256" key="5">
    <source>
        <dbReference type="ARBA" id="ARBA00022691"/>
    </source>
</evidence>
<dbReference type="GO" id="GO:0004851">
    <property type="term" value="F:uroporphyrin-III C-methyltransferase activity"/>
    <property type="evidence" value="ECO:0007669"/>
    <property type="project" value="UniProtKB-EC"/>
</dbReference>
<dbReference type="InterPro" id="IPR014777">
    <property type="entry name" value="4pyrrole_Mease_sub1"/>
</dbReference>
<evidence type="ECO:0000259" key="8">
    <source>
        <dbReference type="Pfam" id="PF00590"/>
    </source>
</evidence>
<dbReference type="CDD" id="cd11642">
    <property type="entry name" value="SUMT"/>
    <property type="match status" value="1"/>
</dbReference>
<keyword evidence="3 9" id="KW-0489">Methyltransferase</keyword>
<dbReference type="PROSITE" id="PS00839">
    <property type="entry name" value="SUMT_1"/>
    <property type="match status" value="1"/>
</dbReference>
<dbReference type="Proteomes" id="UP000623301">
    <property type="component" value="Unassembled WGS sequence"/>
</dbReference>
<evidence type="ECO:0000256" key="1">
    <source>
        <dbReference type="ARBA" id="ARBA00005879"/>
    </source>
</evidence>
<dbReference type="InterPro" id="IPR000878">
    <property type="entry name" value="4pyrrol_Mease"/>
</dbReference>
<organism evidence="9 10">
    <name type="scientific">Aureibaculum flavum</name>
    <dbReference type="NCBI Taxonomy" id="2795986"/>
    <lineage>
        <taxon>Bacteria</taxon>
        <taxon>Pseudomonadati</taxon>
        <taxon>Bacteroidota</taxon>
        <taxon>Flavobacteriia</taxon>
        <taxon>Flavobacteriales</taxon>
        <taxon>Flavobacteriaceae</taxon>
        <taxon>Aureibaculum</taxon>
    </lineage>
</organism>
<reference evidence="9 10" key="1">
    <citation type="submission" date="2020-12" db="EMBL/GenBank/DDBJ databases">
        <title>Aureibaculum luteum sp. nov. and Aureibaculum flavum sp. nov., novel members of the family Flavobacteriaceae isolated from Antarctic intertidal sediments.</title>
        <authorList>
            <person name="He X."/>
            <person name="Zhang X."/>
        </authorList>
    </citation>
    <scope>NUCLEOTIDE SEQUENCE [LARGE SCALE GENOMIC DNA]</scope>
    <source>
        <strain evidence="9 10">A20</strain>
    </source>
</reference>
<gene>
    <name evidence="9" type="primary">cobA</name>
    <name evidence="9" type="ORF">JBL43_18505</name>
</gene>
<proteinExistence type="inferred from homology"/>
<dbReference type="NCBIfam" id="TIGR01469">
    <property type="entry name" value="cobA_cysG_Cterm"/>
    <property type="match status" value="1"/>
</dbReference>
<dbReference type="InterPro" id="IPR050161">
    <property type="entry name" value="Siro_Cobalamin_biosynth"/>
</dbReference>
<dbReference type="PANTHER" id="PTHR45790">
    <property type="entry name" value="SIROHEME SYNTHASE-RELATED"/>
    <property type="match status" value="1"/>
</dbReference>
<keyword evidence="6" id="KW-0627">Porphyrin biosynthesis</keyword>
<evidence type="ECO:0000256" key="6">
    <source>
        <dbReference type="ARBA" id="ARBA00023244"/>
    </source>
</evidence>
<accession>A0ABS0WW78</accession>
<feature type="domain" description="Tetrapyrrole methylase" evidence="8">
    <location>
        <begin position="9"/>
        <end position="217"/>
    </location>
</feature>
<evidence type="ECO:0000256" key="2">
    <source>
        <dbReference type="ARBA" id="ARBA00012162"/>
    </source>
</evidence>
<sequence length="258" mass="28009">MKNDKITSKVILVGAGPGDKDLLTIKGYNAIKQANIILYDALVNKEILSYANKNVPCIYVGKRNNNHKYSQDDINEMLVTNAIKYGTVVRLKGGDPFVFGRGSEEIDYVESHGIETELVPGVSSAIAVPASQGIPLTKRGVSNSFWVITATVSDGSLPKDFALAAQSSATIVVLMGLRKFSLLIDEVKKYRQGYTPFAVIQNGTCVDEKIMTSTINNAANIVEEIDLSVPGIIVFGDVVSESTSFMDEEIQRVLELSL</sequence>
<dbReference type="Gene3D" id="3.40.1010.10">
    <property type="entry name" value="Cobalt-precorrin-4 Transmethylase, Domain 1"/>
    <property type="match status" value="1"/>
</dbReference>
<evidence type="ECO:0000256" key="3">
    <source>
        <dbReference type="ARBA" id="ARBA00022603"/>
    </source>
</evidence>
<evidence type="ECO:0000256" key="7">
    <source>
        <dbReference type="ARBA" id="ARBA00025705"/>
    </source>
</evidence>
<protein>
    <recommendedName>
        <fullName evidence="2">uroporphyrinogen-III C-methyltransferase</fullName>
        <ecNumber evidence="2">2.1.1.107</ecNumber>
    </recommendedName>
</protein>
<dbReference type="InterPro" id="IPR003043">
    <property type="entry name" value="Uropor_MeTrfase_CS"/>
</dbReference>
<dbReference type="EC" id="2.1.1.107" evidence="2"/>
<comment type="caution">
    <text evidence="9">The sequence shown here is derived from an EMBL/GenBank/DDBJ whole genome shotgun (WGS) entry which is preliminary data.</text>
</comment>